<dbReference type="Proteomes" id="UP000648918">
    <property type="component" value="Unassembled WGS sequence"/>
</dbReference>
<gene>
    <name evidence="4" type="primary">Ell2_1</name>
    <name evidence="4" type="ORF">HALSEN_R15163</name>
</gene>
<evidence type="ECO:0000313" key="5">
    <source>
        <dbReference type="Proteomes" id="UP000648918"/>
    </source>
</evidence>
<dbReference type="AlphaFoldDB" id="A0A851ZD68"/>
<dbReference type="GO" id="GO:0000987">
    <property type="term" value="F:cis-regulatory region sequence-specific DNA binding"/>
    <property type="evidence" value="ECO:0007669"/>
    <property type="project" value="TreeGrafter"/>
</dbReference>
<evidence type="ECO:0000259" key="3">
    <source>
        <dbReference type="PROSITE" id="PS51980"/>
    </source>
</evidence>
<dbReference type="EMBL" id="WBNJ01000618">
    <property type="protein sequence ID" value="NXD86713.1"/>
    <property type="molecule type" value="Genomic_DNA"/>
</dbReference>
<dbReference type="PANTHER" id="PTHR23288">
    <property type="entry name" value="OCCLUDIN AND RNA POLYMERASE II ELONGATION FACTOR ELL"/>
    <property type="match status" value="1"/>
</dbReference>
<dbReference type="PANTHER" id="PTHR23288:SF8">
    <property type="entry name" value="RNA POLYMERASE II ELONGATION FACTOR ELL2"/>
    <property type="match status" value="1"/>
</dbReference>
<dbReference type="PROSITE" id="PS51980">
    <property type="entry name" value="OCEL"/>
    <property type="match status" value="1"/>
</dbReference>
<dbReference type="GO" id="GO:0042795">
    <property type="term" value="P:snRNA transcription by RNA polymerase II"/>
    <property type="evidence" value="ECO:0007669"/>
    <property type="project" value="TreeGrafter"/>
</dbReference>
<dbReference type="GO" id="GO:0032968">
    <property type="term" value="P:positive regulation of transcription elongation by RNA polymerase II"/>
    <property type="evidence" value="ECO:0007669"/>
    <property type="project" value="TreeGrafter"/>
</dbReference>
<dbReference type="InterPro" id="IPR031176">
    <property type="entry name" value="ELL/occludin"/>
</dbReference>
<dbReference type="InterPro" id="IPR010844">
    <property type="entry name" value="Occludin_ELL"/>
</dbReference>
<sequence length="83" mass="9876">CACFSFRKYVPIVSQEQRQSYYSDFSAEFDEYKSLYSRMETVSRTFMRLDAQWKLLSPNSEEYQVKKNNIVKTVCCLSQRAAF</sequence>
<evidence type="ECO:0000256" key="2">
    <source>
        <dbReference type="PROSITE-ProRule" id="PRU01324"/>
    </source>
</evidence>
<feature type="non-terminal residue" evidence="4">
    <location>
        <position position="1"/>
    </location>
</feature>
<keyword evidence="5" id="KW-1185">Reference proteome</keyword>
<dbReference type="Pfam" id="PF07303">
    <property type="entry name" value="Occludin_ELL"/>
    <property type="match status" value="1"/>
</dbReference>
<accession>A0A851ZD68</accession>
<dbReference type="OrthoDB" id="6284217at2759"/>
<protein>
    <submittedName>
        <fullName evidence="4">ELL2 factor</fullName>
    </submittedName>
</protein>
<name>A0A851ZD68_9AVES</name>
<feature type="domain" description="OCEL" evidence="3">
    <location>
        <begin position="3"/>
        <end position="83"/>
    </location>
</feature>
<organism evidence="4 5">
    <name type="scientific">Halcyon senegalensis</name>
    <dbReference type="NCBI Taxonomy" id="342381"/>
    <lineage>
        <taxon>Eukaryota</taxon>
        <taxon>Metazoa</taxon>
        <taxon>Chordata</taxon>
        <taxon>Craniata</taxon>
        <taxon>Vertebrata</taxon>
        <taxon>Euteleostomi</taxon>
        <taxon>Archelosauria</taxon>
        <taxon>Archosauria</taxon>
        <taxon>Dinosauria</taxon>
        <taxon>Saurischia</taxon>
        <taxon>Theropoda</taxon>
        <taxon>Coelurosauria</taxon>
        <taxon>Aves</taxon>
        <taxon>Neognathae</taxon>
        <taxon>Neoaves</taxon>
        <taxon>Telluraves</taxon>
        <taxon>Coraciimorphae</taxon>
        <taxon>Coraciiformes</taxon>
        <taxon>Alcedinidae</taxon>
        <taxon>Halcyon</taxon>
    </lineage>
</organism>
<dbReference type="SUPFAM" id="SSF144292">
    <property type="entry name" value="occludin/ELL-like"/>
    <property type="match status" value="1"/>
</dbReference>
<proteinExistence type="inferred from homology"/>
<comment type="similarity">
    <text evidence="1 2">Belongs to the ELL/occludin family.</text>
</comment>
<feature type="non-terminal residue" evidence="4">
    <location>
        <position position="83"/>
    </location>
</feature>
<dbReference type="Gene3D" id="6.10.140.340">
    <property type="match status" value="1"/>
</dbReference>
<dbReference type="GO" id="GO:0008023">
    <property type="term" value="C:transcription elongation factor complex"/>
    <property type="evidence" value="ECO:0007669"/>
    <property type="project" value="TreeGrafter"/>
</dbReference>
<evidence type="ECO:0000313" key="4">
    <source>
        <dbReference type="EMBL" id="NXD86713.1"/>
    </source>
</evidence>
<evidence type="ECO:0000256" key="1">
    <source>
        <dbReference type="ARBA" id="ARBA00009171"/>
    </source>
</evidence>
<comment type="caution">
    <text evidence="4">The sequence shown here is derived from an EMBL/GenBank/DDBJ whole genome shotgun (WGS) entry which is preliminary data.</text>
</comment>
<reference evidence="4" key="1">
    <citation type="submission" date="2019-09" db="EMBL/GenBank/DDBJ databases">
        <title>Bird 10,000 Genomes (B10K) Project - Family phase.</title>
        <authorList>
            <person name="Zhang G."/>
        </authorList>
    </citation>
    <scope>NUCLEOTIDE SEQUENCE</scope>
    <source>
        <strain evidence="4">B10K-DU-024-03</strain>
        <tissue evidence="4">Muscle</tissue>
    </source>
</reference>